<reference evidence="2 3" key="1">
    <citation type="journal article" date="2016" name="Genome Biol. Evol.">
        <title>Divergent and convergent evolution of fungal pathogenicity.</title>
        <authorList>
            <person name="Shang Y."/>
            <person name="Xiao G."/>
            <person name="Zheng P."/>
            <person name="Cen K."/>
            <person name="Zhan S."/>
            <person name="Wang C."/>
        </authorList>
    </citation>
    <scope>NUCLEOTIDE SEQUENCE [LARGE SCALE GENOMIC DNA]</scope>
    <source>
        <strain evidence="2 3">RCEF 2490</strain>
    </source>
</reference>
<keyword evidence="3" id="KW-1185">Reference proteome</keyword>
<comment type="caution">
    <text evidence="2">The sequence shown here is derived from an EMBL/GenBank/DDBJ whole genome shotgun (WGS) entry which is preliminary data.</text>
</comment>
<protein>
    <submittedName>
        <fullName evidence="2">Uncharacterized protein</fullName>
    </submittedName>
</protein>
<dbReference type="EMBL" id="AZGY01000009">
    <property type="protein sequence ID" value="KZZ95308.1"/>
    <property type="molecule type" value="Genomic_DNA"/>
</dbReference>
<accession>A0A168BHC2</accession>
<dbReference type="Proteomes" id="UP000078544">
    <property type="component" value="Unassembled WGS sequence"/>
</dbReference>
<name>A0A168BHC2_9HYPO</name>
<dbReference type="AlphaFoldDB" id="A0A168BHC2"/>
<organism evidence="2 3">
    <name type="scientific">Moelleriella libera RCEF 2490</name>
    <dbReference type="NCBI Taxonomy" id="1081109"/>
    <lineage>
        <taxon>Eukaryota</taxon>
        <taxon>Fungi</taxon>
        <taxon>Dikarya</taxon>
        <taxon>Ascomycota</taxon>
        <taxon>Pezizomycotina</taxon>
        <taxon>Sordariomycetes</taxon>
        <taxon>Hypocreomycetidae</taxon>
        <taxon>Hypocreales</taxon>
        <taxon>Clavicipitaceae</taxon>
        <taxon>Moelleriella</taxon>
    </lineage>
</organism>
<evidence type="ECO:0000313" key="2">
    <source>
        <dbReference type="EMBL" id="KZZ95308.1"/>
    </source>
</evidence>
<evidence type="ECO:0000313" key="3">
    <source>
        <dbReference type="Proteomes" id="UP000078544"/>
    </source>
</evidence>
<gene>
    <name evidence="2" type="ORF">AAL_04539</name>
</gene>
<evidence type="ECO:0000256" key="1">
    <source>
        <dbReference type="SAM" id="MobiDB-lite"/>
    </source>
</evidence>
<proteinExistence type="predicted"/>
<feature type="region of interest" description="Disordered" evidence="1">
    <location>
        <begin position="1"/>
        <end position="59"/>
    </location>
</feature>
<feature type="region of interest" description="Disordered" evidence="1">
    <location>
        <begin position="74"/>
        <end position="150"/>
    </location>
</feature>
<sequence length="208" mass="22484">MSGPPASNLRPSSARRPPVRYQGALQETKDQSFAFTEQKRRAGDPCETAVEARGAPSQISSIMCADELAMAIERCHTSDDPSSEPGHAAPRSHAPPETSYAKPTSRSPITWPYLQIPPSFSNRDELTSRAGARHPYPPPAKSFPDQTPRRSAAAELLDDLNGSAVLEAQVNMELFSGDETARPLEYPQTSSLHAFPGAARTTESILLS</sequence>